<evidence type="ECO:0000313" key="9">
    <source>
        <dbReference type="EMBL" id="GAI50561.1"/>
    </source>
</evidence>
<keyword evidence="3" id="KW-0997">Cell inner membrane</keyword>
<comment type="subcellular location">
    <subcellularLocation>
        <location evidence="1">Cell inner membrane</location>
        <topology evidence="1">Multi-pass membrane protein</topology>
    </subcellularLocation>
</comment>
<dbReference type="InterPro" id="IPR004681">
    <property type="entry name" value="TRAP_DctM"/>
</dbReference>
<evidence type="ECO:0000256" key="7">
    <source>
        <dbReference type="SAM" id="Phobius"/>
    </source>
</evidence>
<evidence type="ECO:0000259" key="8">
    <source>
        <dbReference type="Pfam" id="PF06808"/>
    </source>
</evidence>
<dbReference type="AlphaFoldDB" id="X1Q733"/>
<keyword evidence="2" id="KW-1003">Cell membrane</keyword>
<organism evidence="9">
    <name type="scientific">marine sediment metagenome</name>
    <dbReference type="NCBI Taxonomy" id="412755"/>
    <lineage>
        <taxon>unclassified sequences</taxon>
        <taxon>metagenomes</taxon>
        <taxon>ecological metagenomes</taxon>
    </lineage>
</organism>
<keyword evidence="5 7" id="KW-1133">Transmembrane helix</keyword>
<proteinExistence type="predicted"/>
<sequence>LALGYDPVWFGVVLILNLQVGAITPPVGVNLFALKSAIPNIEMTDIFLGSIPFALLMAVMVVLLLLLPDLALWLPGTMWG</sequence>
<evidence type="ECO:0000256" key="2">
    <source>
        <dbReference type="ARBA" id="ARBA00022475"/>
    </source>
</evidence>
<keyword evidence="4 7" id="KW-0812">Transmembrane</keyword>
<name>X1Q733_9ZZZZ</name>
<evidence type="ECO:0000256" key="3">
    <source>
        <dbReference type="ARBA" id="ARBA00022519"/>
    </source>
</evidence>
<protein>
    <recommendedName>
        <fullName evidence="8">TRAP C4-dicarboxylate transport system permease DctM subunit domain-containing protein</fullName>
    </recommendedName>
</protein>
<dbReference type="InterPro" id="IPR010656">
    <property type="entry name" value="DctM"/>
</dbReference>
<feature type="transmembrane region" description="Helical" evidence="7">
    <location>
        <begin position="46"/>
        <end position="67"/>
    </location>
</feature>
<reference evidence="9" key="1">
    <citation type="journal article" date="2014" name="Front. Microbiol.">
        <title>High frequency of phylogenetically diverse reductive dehalogenase-homologous genes in deep subseafloor sedimentary metagenomes.</title>
        <authorList>
            <person name="Kawai M."/>
            <person name="Futagami T."/>
            <person name="Toyoda A."/>
            <person name="Takaki Y."/>
            <person name="Nishi S."/>
            <person name="Hori S."/>
            <person name="Arai W."/>
            <person name="Tsubouchi T."/>
            <person name="Morono Y."/>
            <person name="Uchiyama I."/>
            <person name="Ito T."/>
            <person name="Fujiyama A."/>
            <person name="Inagaki F."/>
            <person name="Takami H."/>
        </authorList>
    </citation>
    <scope>NUCLEOTIDE SEQUENCE</scope>
    <source>
        <strain evidence="9">Expedition CK06-06</strain>
    </source>
</reference>
<dbReference type="EMBL" id="BARV01033465">
    <property type="protein sequence ID" value="GAI50561.1"/>
    <property type="molecule type" value="Genomic_DNA"/>
</dbReference>
<feature type="transmembrane region" description="Helical" evidence="7">
    <location>
        <begin position="12"/>
        <end position="34"/>
    </location>
</feature>
<feature type="domain" description="TRAP C4-dicarboxylate transport system permease DctM subunit" evidence="8">
    <location>
        <begin position="2"/>
        <end position="69"/>
    </location>
</feature>
<dbReference type="GO" id="GO:0022857">
    <property type="term" value="F:transmembrane transporter activity"/>
    <property type="evidence" value="ECO:0007669"/>
    <property type="project" value="TreeGrafter"/>
</dbReference>
<evidence type="ECO:0000256" key="4">
    <source>
        <dbReference type="ARBA" id="ARBA00022692"/>
    </source>
</evidence>
<evidence type="ECO:0000256" key="1">
    <source>
        <dbReference type="ARBA" id="ARBA00004429"/>
    </source>
</evidence>
<dbReference type="PANTHER" id="PTHR33362:SF5">
    <property type="entry name" value="C4-DICARBOXYLATE TRAP TRANSPORTER LARGE PERMEASE PROTEIN DCTM"/>
    <property type="match status" value="1"/>
</dbReference>
<keyword evidence="6 7" id="KW-0472">Membrane</keyword>
<dbReference type="PANTHER" id="PTHR33362">
    <property type="entry name" value="SIALIC ACID TRAP TRANSPORTER PERMEASE PROTEIN SIAT-RELATED"/>
    <property type="match status" value="1"/>
</dbReference>
<feature type="non-terminal residue" evidence="9">
    <location>
        <position position="1"/>
    </location>
</feature>
<evidence type="ECO:0000256" key="6">
    <source>
        <dbReference type="ARBA" id="ARBA00023136"/>
    </source>
</evidence>
<evidence type="ECO:0000256" key="5">
    <source>
        <dbReference type="ARBA" id="ARBA00022989"/>
    </source>
</evidence>
<gene>
    <name evidence="9" type="ORF">S06H3_52597</name>
</gene>
<dbReference type="GO" id="GO:0005886">
    <property type="term" value="C:plasma membrane"/>
    <property type="evidence" value="ECO:0007669"/>
    <property type="project" value="UniProtKB-SubCell"/>
</dbReference>
<comment type="caution">
    <text evidence="9">The sequence shown here is derived from an EMBL/GenBank/DDBJ whole genome shotgun (WGS) entry which is preliminary data.</text>
</comment>
<dbReference type="Pfam" id="PF06808">
    <property type="entry name" value="DctM"/>
    <property type="match status" value="1"/>
</dbReference>
<accession>X1Q733</accession>